<accession>A0A1B2DGB5</accession>
<evidence type="ECO:0000256" key="1">
    <source>
        <dbReference type="SAM" id="SignalP"/>
    </source>
</evidence>
<keyword evidence="1" id="KW-0732">Signal</keyword>
<evidence type="ECO:0000313" key="2">
    <source>
        <dbReference type="EMBL" id="ANY66758.1"/>
    </source>
</evidence>
<reference evidence="2" key="1">
    <citation type="submission" date="2016-08" db="EMBL/GenBank/DDBJ databases">
        <title>Complete Genome Seqeunce of Paenibacillus sp. BIHB 4019 from tea rhizoplane.</title>
        <authorList>
            <person name="Thakur R."/>
            <person name="Swarnkar M.K."/>
            <person name="Gulati A."/>
        </authorList>
    </citation>
    <scope>NUCLEOTIDE SEQUENCE [LARGE SCALE GENOMIC DNA]</scope>
    <source>
        <strain evidence="2">BIHB4019</strain>
    </source>
</reference>
<dbReference type="SUPFAM" id="SSF53850">
    <property type="entry name" value="Periplasmic binding protein-like II"/>
    <property type="match status" value="1"/>
</dbReference>
<feature type="signal peptide" evidence="1">
    <location>
        <begin position="1"/>
        <end position="26"/>
    </location>
</feature>
<dbReference type="AlphaFoldDB" id="A0A1B2DGB5"/>
<dbReference type="PROSITE" id="PS51257">
    <property type="entry name" value="PROKAR_LIPOPROTEIN"/>
    <property type="match status" value="1"/>
</dbReference>
<dbReference type="EMBL" id="CP016808">
    <property type="protein sequence ID" value="ANY66758.1"/>
    <property type="molecule type" value="Genomic_DNA"/>
</dbReference>
<dbReference type="PANTHER" id="PTHR43649">
    <property type="entry name" value="ARABINOSE-BINDING PROTEIN-RELATED"/>
    <property type="match status" value="1"/>
</dbReference>
<dbReference type="InterPro" id="IPR050490">
    <property type="entry name" value="Bact_solute-bd_prot1"/>
</dbReference>
<name>A0A1B2DGB5_9BACL</name>
<dbReference type="Pfam" id="PF01547">
    <property type="entry name" value="SBP_bac_1"/>
    <property type="match status" value="1"/>
</dbReference>
<organism evidence="2">
    <name type="scientific">Paenibacillus sp. BIHB 4019</name>
    <dbReference type="NCBI Taxonomy" id="1870819"/>
    <lineage>
        <taxon>Bacteria</taxon>
        <taxon>Bacillati</taxon>
        <taxon>Bacillota</taxon>
        <taxon>Bacilli</taxon>
        <taxon>Bacillales</taxon>
        <taxon>Paenibacillaceae</taxon>
        <taxon>Paenibacillus</taxon>
    </lineage>
</organism>
<dbReference type="RefSeq" id="WP_099518041.1">
    <property type="nucleotide sequence ID" value="NZ_CP016808.1"/>
</dbReference>
<dbReference type="PANTHER" id="PTHR43649:SF12">
    <property type="entry name" value="DIACETYLCHITOBIOSE BINDING PROTEIN DASA"/>
    <property type="match status" value="1"/>
</dbReference>
<feature type="chain" id="PRO_5038465441" evidence="1">
    <location>
        <begin position="27"/>
        <end position="429"/>
    </location>
</feature>
<dbReference type="InterPro" id="IPR006059">
    <property type="entry name" value="SBP"/>
</dbReference>
<gene>
    <name evidence="2" type="ORF">BBD42_10005</name>
</gene>
<dbReference type="Gene3D" id="3.40.190.10">
    <property type="entry name" value="Periplasmic binding protein-like II"/>
    <property type="match status" value="2"/>
</dbReference>
<sequence length="429" mass="46414">MTKRWQAFVGLLIIALIAAGCSSSSGTNSEAGSTSGTSSTGSTKKTVVSVWALQEHTWIDGAAADFNAANPDIQIEVSKYAVDPMKEALKVAANSGTLPNMWSTWGGSLGSFYAENGLTADLTQIAKDHNWPSLYNQAAIDMGTYNGKVSGIPYHLNAVDTWYSKIAYDKLKLTAPTSFEEFEAQLQAMKDGGITPLSLGGKNGWHVMRLTEQLLEHFAGPELHDKLNSLTASWNDPAVVQTFAKLKEYNDKGYFPKGYVALDPTEAVNLFYPGTTGLDIDGTWLDGNIAAAGFDVNDFGVFKFPTGRSSVFAEMFQVSADLDQATLEATIKVGEYLTSAEVVNKYIDSYGTPAALNVTYSENTPHLKPLLDMATKGSFLITDQALPQEVVQKLFEAQDKVALKEWTPEQAAEGMEKAAADYKAKNKTS</sequence>
<protein>
    <submittedName>
        <fullName evidence="2">ABC transporter substrate-binding protein</fullName>
    </submittedName>
</protein>
<proteinExistence type="predicted"/>